<proteinExistence type="predicted"/>
<evidence type="ECO:0000256" key="1">
    <source>
        <dbReference type="SAM" id="Phobius"/>
    </source>
</evidence>
<accession>A0A2X2LFQ6</accession>
<keyword evidence="1" id="KW-0812">Transmembrane</keyword>
<evidence type="ECO:0000313" key="2">
    <source>
        <dbReference type="EMBL" id="SPZ88140.1"/>
    </source>
</evidence>
<dbReference type="EMBL" id="UAUU01000009">
    <property type="protein sequence ID" value="SPZ88140.1"/>
    <property type="molecule type" value="Genomic_DNA"/>
</dbReference>
<feature type="transmembrane region" description="Helical" evidence="1">
    <location>
        <begin position="12"/>
        <end position="29"/>
    </location>
</feature>
<keyword evidence="1" id="KW-0472">Membrane</keyword>
<evidence type="ECO:0000313" key="3">
    <source>
        <dbReference type="EMBL" id="VXC74963.1"/>
    </source>
</evidence>
<evidence type="ECO:0000313" key="5">
    <source>
        <dbReference type="Proteomes" id="UP000432350"/>
    </source>
</evidence>
<sequence>MKNLEHQTKQAFLFSLAFYSVAILARLFNLGIFPILGSLSILLSLLWVILVLREIMLSRTISNTERMLMALTIVLLNIVGGAFYFFGGWRQRVLGLIKK</sequence>
<accession>A0A654B5S5</accession>
<organism evidence="2 4">
    <name type="scientific">Sphingobacterium multivorum</name>
    <dbReference type="NCBI Taxonomy" id="28454"/>
    <lineage>
        <taxon>Bacteria</taxon>
        <taxon>Pseudomonadati</taxon>
        <taxon>Bacteroidota</taxon>
        <taxon>Sphingobacteriia</taxon>
        <taxon>Sphingobacteriales</taxon>
        <taxon>Sphingobacteriaceae</taxon>
        <taxon>Sphingobacterium</taxon>
    </lineage>
</organism>
<name>A0A2X2LFQ6_SPHMU</name>
<feature type="transmembrane region" description="Helical" evidence="1">
    <location>
        <begin position="67"/>
        <end position="86"/>
    </location>
</feature>
<dbReference type="GeneID" id="97183193"/>
<keyword evidence="1" id="KW-1133">Transmembrane helix</keyword>
<dbReference type="Proteomes" id="UP000251241">
    <property type="component" value="Unassembled WGS sequence"/>
</dbReference>
<dbReference type="Proteomes" id="UP000432350">
    <property type="component" value="Unassembled WGS sequence"/>
</dbReference>
<protein>
    <submittedName>
        <fullName evidence="2">Uncharacterized protein</fullName>
    </submittedName>
</protein>
<reference evidence="3 5" key="2">
    <citation type="submission" date="2019-10" db="EMBL/GenBank/DDBJ databases">
        <authorList>
            <person name="Karimi E."/>
        </authorList>
    </citation>
    <scope>NUCLEOTIDE SEQUENCE [LARGE SCALE GENOMIC DNA]</scope>
    <source>
        <strain evidence="3">Sphingobacterium sp. 8BC</strain>
    </source>
</reference>
<dbReference type="EMBL" id="CABWMV010000007">
    <property type="protein sequence ID" value="VXC74963.1"/>
    <property type="molecule type" value="Genomic_DNA"/>
</dbReference>
<dbReference type="RefSeq" id="WP_046672585.1">
    <property type="nucleotide sequence ID" value="NZ_CP068086.1"/>
</dbReference>
<gene>
    <name evidence="2" type="ORF">NCTC11343_03316</name>
    <name evidence="3" type="ORF">SPHINGO8BC_150793</name>
</gene>
<reference evidence="2 4" key="1">
    <citation type="submission" date="2018-06" db="EMBL/GenBank/DDBJ databases">
        <authorList>
            <consortium name="Pathogen Informatics"/>
            <person name="Doyle S."/>
        </authorList>
    </citation>
    <scope>NUCLEOTIDE SEQUENCE [LARGE SCALE GENOMIC DNA]</scope>
    <source>
        <strain evidence="2 4">NCTC11343</strain>
    </source>
</reference>
<evidence type="ECO:0000313" key="4">
    <source>
        <dbReference type="Proteomes" id="UP000251241"/>
    </source>
</evidence>
<feature type="transmembrane region" description="Helical" evidence="1">
    <location>
        <begin position="35"/>
        <end position="55"/>
    </location>
</feature>
<dbReference type="AlphaFoldDB" id="A0A2X2LFQ6"/>